<proteinExistence type="predicted"/>
<name>A0A7J5Z481_DISMA</name>
<dbReference type="InterPro" id="IPR013783">
    <property type="entry name" value="Ig-like_fold"/>
</dbReference>
<keyword evidence="1" id="KW-1015">Disulfide bond</keyword>
<gene>
    <name evidence="5" type="ORF">F7725_023183</name>
</gene>
<keyword evidence="2" id="KW-0325">Glycoprotein</keyword>
<dbReference type="InterPro" id="IPR007110">
    <property type="entry name" value="Ig-like_dom"/>
</dbReference>
<dbReference type="Proteomes" id="UP000518266">
    <property type="component" value="Unassembled WGS sequence"/>
</dbReference>
<evidence type="ECO:0000256" key="2">
    <source>
        <dbReference type="ARBA" id="ARBA00023180"/>
    </source>
</evidence>
<evidence type="ECO:0000259" key="4">
    <source>
        <dbReference type="PROSITE" id="PS50835"/>
    </source>
</evidence>
<organism evidence="5 6">
    <name type="scientific">Dissostichus mawsoni</name>
    <name type="common">Antarctic cod</name>
    <dbReference type="NCBI Taxonomy" id="36200"/>
    <lineage>
        <taxon>Eukaryota</taxon>
        <taxon>Metazoa</taxon>
        <taxon>Chordata</taxon>
        <taxon>Craniata</taxon>
        <taxon>Vertebrata</taxon>
        <taxon>Euteleostomi</taxon>
        <taxon>Actinopterygii</taxon>
        <taxon>Neopterygii</taxon>
        <taxon>Teleostei</taxon>
        <taxon>Neoteleostei</taxon>
        <taxon>Acanthomorphata</taxon>
        <taxon>Eupercaria</taxon>
        <taxon>Perciformes</taxon>
        <taxon>Notothenioidei</taxon>
        <taxon>Nototheniidae</taxon>
        <taxon>Dissostichus</taxon>
    </lineage>
</organism>
<comment type="caution">
    <text evidence="5">The sequence shown here is derived from an EMBL/GenBank/DDBJ whole genome shotgun (WGS) entry which is preliminary data.</text>
</comment>
<feature type="domain" description="Ig-like" evidence="4">
    <location>
        <begin position="1"/>
        <end position="69"/>
    </location>
</feature>
<dbReference type="EMBL" id="JAAKFY010000007">
    <property type="protein sequence ID" value="KAF3855128.1"/>
    <property type="molecule type" value="Genomic_DNA"/>
</dbReference>
<dbReference type="Gene3D" id="2.60.40.10">
    <property type="entry name" value="Immunoglobulins"/>
    <property type="match status" value="2"/>
</dbReference>
<accession>A0A7J5Z481</accession>
<keyword evidence="3" id="KW-0393">Immunoglobulin domain</keyword>
<dbReference type="PROSITE" id="PS50835">
    <property type="entry name" value="IG_LIKE"/>
    <property type="match status" value="1"/>
</dbReference>
<dbReference type="PANTHER" id="PTHR11890">
    <property type="entry name" value="INTERLEUKIN-1 RECEPTOR FAMILY MEMBER"/>
    <property type="match status" value="1"/>
</dbReference>
<dbReference type="InterPro" id="IPR015621">
    <property type="entry name" value="IL-1_rcpt_fam"/>
</dbReference>
<dbReference type="PANTHER" id="PTHR11890:SF6">
    <property type="entry name" value="INTERLEUKIN-18 RECEPTOR 1"/>
    <property type="match status" value="1"/>
</dbReference>
<keyword evidence="6" id="KW-1185">Reference proteome</keyword>
<dbReference type="AlphaFoldDB" id="A0A7J5Z481"/>
<sequence length="247" mass="28093">MVALNCTLNGENNHRDAELIWTSPPSQEMDQTPKMSSAEQRHSDLLIHGRSLVILNATANHQGNYPCSLGGCEQRSHYPKICYTREACILYCPDVYTPAAITLNITSNGVIWYKEGESTPKASYFSSVEKKDDGVYTCTRSYLYYGKIYNMTFTLVLDIQPKGKKNTYPPYVYFCVLKKSLCKMFPPFLHPEKPVKYPVITSPQSGVIHVIDCKALMYSDIDEVFWFSTDSFVETNSSFPVFSKYTK</sequence>
<dbReference type="OrthoDB" id="9940746at2759"/>
<evidence type="ECO:0000256" key="3">
    <source>
        <dbReference type="ARBA" id="ARBA00023319"/>
    </source>
</evidence>
<protein>
    <recommendedName>
        <fullName evidence="4">Ig-like domain-containing protein</fullName>
    </recommendedName>
</protein>
<evidence type="ECO:0000313" key="5">
    <source>
        <dbReference type="EMBL" id="KAF3855128.1"/>
    </source>
</evidence>
<evidence type="ECO:0000256" key="1">
    <source>
        <dbReference type="ARBA" id="ARBA00023157"/>
    </source>
</evidence>
<evidence type="ECO:0000313" key="6">
    <source>
        <dbReference type="Proteomes" id="UP000518266"/>
    </source>
</evidence>
<reference evidence="5 6" key="1">
    <citation type="submission" date="2020-03" db="EMBL/GenBank/DDBJ databases">
        <title>Dissostichus mawsoni Genome sequencing and assembly.</title>
        <authorList>
            <person name="Park H."/>
        </authorList>
    </citation>
    <scope>NUCLEOTIDE SEQUENCE [LARGE SCALE GENOMIC DNA]</scope>
    <source>
        <strain evidence="5">DM0001</strain>
        <tissue evidence="5">Muscle</tissue>
    </source>
</reference>